<comment type="catalytic activity">
    <reaction evidence="1 10">
        <text>UDP-alpha-D-glucose = UDP-alpha-D-galactose</text>
        <dbReference type="Rhea" id="RHEA:22168"/>
        <dbReference type="ChEBI" id="CHEBI:58885"/>
        <dbReference type="ChEBI" id="CHEBI:66914"/>
        <dbReference type="EC" id="5.1.3.2"/>
    </reaction>
</comment>
<dbReference type="PANTHER" id="PTHR43725:SF53">
    <property type="entry name" value="UDP-ARABINOSE 4-EPIMERASE 1"/>
    <property type="match status" value="1"/>
</dbReference>
<dbReference type="SUPFAM" id="SSF51735">
    <property type="entry name" value="NAD(P)-binding Rossmann-fold domains"/>
    <property type="match status" value="1"/>
</dbReference>
<keyword evidence="13" id="KW-1185">Reference proteome</keyword>
<reference evidence="12 13" key="1">
    <citation type="submission" date="2018-04" db="EMBL/GenBank/DDBJ databases">
        <title>Genomic Encyclopedia of Type Strains, Phase III (KMG-III): the genomes of soil and plant-associated and newly described type strains.</title>
        <authorList>
            <person name="Whitman W."/>
        </authorList>
    </citation>
    <scope>NUCLEOTIDE SEQUENCE [LARGE SCALE GENOMIC DNA]</scope>
    <source>
        <strain evidence="12 13">JA192</strain>
    </source>
</reference>
<evidence type="ECO:0000256" key="3">
    <source>
        <dbReference type="ARBA" id="ARBA00004947"/>
    </source>
</evidence>
<evidence type="ECO:0000256" key="7">
    <source>
        <dbReference type="ARBA" id="ARBA00023027"/>
    </source>
</evidence>
<evidence type="ECO:0000256" key="5">
    <source>
        <dbReference type="ARBA" id="ARBA00013189"/>
    </source>
</evidence>
<dbReference type="Gene3D" id="3.90.25.10">
    <property type="entry name" value="UDP-galactose 4-epimerase, domain 1"/>
    <property type="match status" value="1"/>
</dbReference>
<evidence type="ECO:0000313" key="13">
    <source>
        <dbReference type="Proteomes" id="UP000240800"/>
    </source>
</evidence>
<evidence type="ECO:0000256" key="10">
    <source>
        <dbReference type="RuleBase" id="RU366046"/>
    </source>
</evidence>
<evidence type="ECO:0000256" key="1">
    <source>
        <dbReference type="ARBA" id="ARBA00000083"/>
    </source>
</evidence>
<dbReference type="NCBIfam" id="TIGR01179">
    <property type="entry name" value="galE"/>
    <property type="match status" value="1"/>
</dbReference>
<evidence type="ECO:0000256" key="8">
    <source>
        <dbReference type="ARBA" id="ARBA00023235"/>
    </source>
</evidence>
<dbReference type="EMBL" id="PZZW01000002">
    <property type="protein sequence ID" value="PTM80404.1"/>
    <property type="molecule type" value="Genomic_DNA"/>
</dbReference>
<dbReference type="CDD" id="cd05247">
    <property type="entry name" value="UDP_G4E_1_SDR_e"/>
    <property type="match status" value="1"/>
</dbReference>
<name>A0ABX5JGC3_9RHOB</name>
<comment type="caution">
    <text evidence="12">The sequence shown here is derived from an EMBL/GenBank/DDBJ whole genome shotgun (WGS) entry which is preliminary data.</text>
</comment>
<keyword evidence="9 10" id="KW-0119">Carbohydrate metabolism</keyword>
<keyword evidence="7 10" id="KW-0520">NAD</keyword>
<evidence type="ECO:0000256" key="4">
    <source>
        <dbReference type="ARBA" id="ARBA00007637"/>
    </source>
</evidence>
<evidence type="ECO:0000256" key="9">
    <source>
        <dbReference type="ARBA" id="ARBA00023277"/>
    </source>
</evidence>
<evidence type="ECO:0000256" key="2">
    <source>
        <dbReference type="ARBA" id="ARBA00001911"/>
    </source>
</evidence>
<feature type="domain" description="NAD-dependent epimerase/dehydratase" evidence="11">
    <location>
        <begin position="5"/>
        <end position="252"/>
    </location>
</feature>
<protein>
    <recommendedName>
        <fullName evidence="6 10">UDP-glucose 4-epimerase</fullName>
        <ecNumber evidence="5 10">5.1.3.2</ecNumber>
    </recommendedName>
</protein>
<evidence type="ECO:0000259" key="11">
    <source>
        <dbReference type="Pfam" id="PF01370"/>
    </source>
</evidence>
<accession>A0ABX5JGC3</accession>
<comment type="cofactor">
    <cofactor evidence="2 10">
        <name>NAD(+)</name>
        <dbReference type="ChEBI" id="CHEBI:57540"/>
    </cofactor>
</comment>
<sequence length="330" mass="35006">MPDTILVTGGAGFIGSHTCKALRRAGYRPVSFDNLSTGHADAVRFGPLVQGDVRDPRAVEAALRAHDARAVIHFAASAYVGESMADPAKYYDNNVGGMIGLVQGCRAAGVSRIVFSSSCATYGTPDRLPIRETTPQRPINPYGRTKLIGEEILRDLAVEGMRHVALRYFNAAGADPEGELGERHDPETHLLPLALRAASGQDGPLAIFGTDYPTPDGTCIRDYIHVADLARAHVLALGRLMAGGESLAVNLGTGRGQSVREIVAAIERITGRAVPVRLEARRPGDPAELVADPALAAAELGFRTRISDIASIVRHAAPRFGLEPARVEAA</sequence>
<dbReference type="InterPro" id="IPR036291">
    <property type="entry name" value="NAD(P)-bd_dom_sf"/>
</dbReference>
<dbReference type="RefSeq" id="WP_069331492.1">
    <property type="nucleotide sequence ID" value="NZ_MABH01000111.1"/>
</dbReference>
<comment type="pathway">
    <text evidence="3 10">Carbohydrate metabolism; galactose metabolism.</text>
</comment>
<evidence type="ECO:0000256" key="6">
    <source>
        <dbReference type="ARBA" id="ARBA00018569"/>
    </source>
</evidence>
<dbReference type="Proteomes" id="UP000240800">
    <property type="component" value="Unassembled WGS sequence"/>
</dbReference>
<evidence type="ECO:0000313" key="12">
    <source>
        <dbReference type="EMBL" id="PTM80404.1"/>
    </source>
</evidence>
<proteinExistence type="inferred from homology"/>
<dbReference type="Pfam" id="PF01370">
    <property type="entry name" value="Epimerase"/>
    <property type="match status" value="1"/>
</dbReference>
<dbReference type="EC" id="5.1.3.2" evidence="5 10"/>
<comment type="similarity">
    <text evidence="4 10">Belongs to the NAD(P)-dependent epimerase/dehydratase family.</text>
</comment>
<dbReference type="InterPro" id="IPR005886">
    <property type="entry name" value="UDP_G4E"/>
</dbReference>
<gene>
    <name evidence="12" type="ORF">C8J29_102484</name>
</gene>
<organism evidence="12 13">
    <name type="scientific">Cereibacter johrii</name>
    <dbReference type="NCBI Taxonomy" id="445629"/>
    <lineage>
        <taxon>Bacteria</taxon>
        <taxon>Pseudomonadati</taxon>
        <taxon>Pseudomonadota</taxon>
        <taxon>Alphaproteobacteria</taxon>
        <taxon>Rhodobacterales</taxon>
        <taxon>Paracoccaceae</taxon>
        <taxon>Cereibacter</taxon>
    </lineage>
</organism>
<dbReference type="InterPro" id="IPR001509">
    <property type="entry name" value="Epimerase_deHydtase"/>
</dbReference>
<comment type="subunit">
    <text evidence="10">Homodimer.</text>
</comment>
<dbReference type="Gene3D" id="3.40.50.720">
    <property type="entry name" value="NAD(P)-binding Rossmann-like Domain"/>
    <property type="match status" value="1"/>
</dbReference>
<dbReference type="PANTHER" id="PTHR43725">
    <property type="entry name" value="UDP-GLUCOSE 4-EPIMERASE"/>
    <property type="match status" value="1"/>
</dbReference>
<keyword evidence="8 10" id="KW-0413">Isomerase</keyword>